<organism evidence="2 3">
    <name type="scientific">Kribbella pratensis</name>
    <dbReference type="NCBI Taxonomy" id="2512112"/>
    <lineage>
        <taxon>Bacteria</taxon>
        <taxon>Bacillati</taxon>
        <taxon>Actinomycetota</taxon>
        <taxon>Actinomycetes</taxon>
        <taxon>Propionibacteriales</taxon>
        <taxon>Kribbellaceae</taxon>
        <taxon>Kribbella</taxon>
    </lineage>
</organism>
<evidence type="ECO:0000259" key="1">
    <source>
        <dbReference type="Pfam" id="PF18029"/>
    </source>
</evidence>
<dbReference type="Proteomes" id="UP000295146">
    <property type="component" value="Unassembled WGS sequence"/>
</dbReference>
<keyword evidence="3" id="KW-1185">Reference proteome</keyword>
<dbReference type="InterPro" id="IPR029068">
    <property type="entry name" value="Glyas_Bleomycin-R_OHBP_Dase"/>
</dbReference>
<dbReference type="AlphaFoldDB" id="A0A4R8CHC3"/>
<feature type="domain" description="Glyoxalase-like" evidence="1">
    <location>
        <begin position="115"/>
        <end position="204"/>
    </location>
</feature>
<evidence type="ECO:0000313" key="3">
    <source>
        <dbReference type="Proteomes" id="UP000295146"/>
    </source>
</evidence>
<protein>
    <submittedName>
        <fullName evidence="2">4a-hydroxytetrahydrobiopterin dehydratase</fullName>
    </submittedName>
</protein>
<dbReference type="Pfam" id="PF18029">
    <property type="entry name" value="Glyoxalase_6"/>
    <property type="match status" value="1"/>
</dbReference>
<evidence type="ECO:0000313" key="2">
    <source>
        <dbReference type="EMBL" id="TDW75789.1"/>
    </source>
</evidence>
<dbReference type="InterPro" id="IPR041581">
    <property type="entry name" value="Glyoxalase_6"/>
</dbReference>
<dbReference type="Gene3D" id="3.10.180.10">
    <property type="entry name" value="2,3-Dihydroxybiphenyl 1,2-Dioxygenase, domain 1"/>
    <property type="match status" value="1"/>
</dbReference>
<dbReference type="EMBL" id="SODP01000001">
    <property type="protein sequence ID" value="TDW75789.1"/>
    <property type="molecule type" value="Genomic_DNA"/>
</dbReference>
<name>A0A4R8CHC3_9ACTN</name>
<dbReference type="RefSeq" id="WP_134098212.1">
    <property type="nucleotide sequence ID" value="NZ_SODP01000001.1"/>
</dbReference>
<sequence>MSEQGWQRFLAAEGGGDWVVLHGGAVAVFPVASLVEAARLAEAVAQVAGADVILTLTDRQLTVRLMRGVFRLEEAHVEVARAVSAVARAHGAEADRSLAQEVSFAVAAQPDAIDVGFWRAVLGYAELDYDNAVDPLGHGSTVWMQDLDPNKSLRHAMHVDVSVAREEAENRLAAALAAGGRIVDDSTAPGAWILADRAGNKVCIAAWPDGAPGLG</sequence>
<proteinExistence type="predicted"/>
<accession>A0A4R8CHC3</accession>
<reference evidence="2 3" key="1">
    <citation type="submission" date="2019-03" db="EMBL/GenBank/DDBJ databases">
        <title>Genomic Encyclopedia of Type Strains, Phase III (KMG-III): the genomes of soil and plant-associated and newly described type strains.</title>
        <authorList>
            <person name="Whitman W."/>
        </authorList>
    </citation>
    <scope>NUCLEOTIDE SEQUENCE [LARGE SCALE GENOMIC DNA]</scope>
    <source>
        <strain evidence="2 3">VKM Ac-2573</strain>
    </source>
</reference>
<gene>
    <name evidence="2" type="ORF">EV653_0928</name>
</gene>
<comment type="caution">
    <text evidence="2">The sequence shown here is derived from an EMBL/GenBank/DDBJ whole genome shotgun (WGS) entry which is preliminary data.</text>
</comment>
<dbReference type="OrthoDB" id="15077at2"/>